<keyword evidence="3" id="KW-0732">Signal</keyword>
<evidence type="ECO:0000313" key="4">
    <source>
        <dbReference type="EMBL" id="MEW9625291.1"/>
    </source>
</evidence>
<dbReference type="Pfam" id="PF02113">
    <property type="entry name" value="Peptidase_S13"/>
    <property type="match status" value="1"/>
</dbReference>
<proteinExistence type="inferred from homology"/>
<dbReference type="InterPro" id="IPR000667">
    <property type="entry name" value="Peptidase_S13"/>
</dbReference>
<feature type="chain" id="PRO_5045414967" evidence="3">
    <location>
        <begin position="26"/>
        <end position="513"/>
    </location>
</feature>
<dbReference type="PANTHER" id="PTHR30023:SF0">
    <property type="entry name" value="PENICILLIN-SENSITIVE CARBOXYPEPTIDASE A"/>
    <property type="match status" value="1"/>
</dbReference>
<dbReference type="InterPro" id="IPR012338">
    <property type="entry name" value="Beta-lactam/transpept-like"/>
</dbReference>
<dbReference type="GO" id="GO:0009002">
    <property type="term" value="F:serine-type D-Ala-D-Ala carboxypeptidase activity"/>
    <property type="evidence" value="ECO:0007669"/>
    <property type="project" value="UniProtKB-EC"/>
</dbReference>
<keyword evidence="2 4" id="KW-0378">Hydrolase</keyword>
<evidence type="ECO:0000256" key="2">
    <source>
        <dbReference type="ARBA" id="ARBA00022801"/>
    </source>
</evidence>
<comment type="similarity">
    <text evidence="1">Belongs to the peptidase S13 family.</text>
</comment>
<keyword evidence="4" id="KW-0645">Protease</keyword>
<dbReference type="Gene3D" id="3.50.80.20">
    <property type="entry name" value="D-Ala-D-Ala carboxypeptidase C, peptidase S13"/>
    <property type="match status" value="1"/>
</dbReference>
<dbReference type="EMBL" id="JBFOHL010000012">
    <property type="protein sequence ID" value="MEW9625291.1"/>
    <property type="molecule type" value="Genomic_DNA"/>
</dbReference>
<reference evidence="4 5" key="1">
    <citation type="submission" date="2024-06" db="EMBL/GenBank/DDBJ databases">
        <authorList>
            <person name="Woo H."/>
        </authorList>
    </citation>
    <scope>NUCLEOTIDE SEQUENCE [LARGE SCALE GENOMIC DNA]</scope>
    <source>
        <strain evidence="4 5">S2-g</strain>
    </source>
</reference>
<dbReference type="NCBIfam" id="TIGR00666">
    <property type="entry name" value="PBP4"/>
    <property type="match status" value="1"/>
</dbReference>
<dbReference type="EC" id="3.4.16.4" evidence="4"/>
<evidence type="ECO:0000256" key="1">
    <source>
        <dbReference type="ARBA" id="ARBA00006096"/>
    </source>
</evidence>
<accession>A0ABV3QRR8</accession>
<dbReference type="PRINTS" id="PR00922">
    <property type="entry name" value="DADACBPTASE3"/>
</dbReference>
<evidence type="ECO:0000313" key="5">
    <source>
        <dbReference type="Proteomes" id="UP001556170"/>
    </source>
</evidence>
<organism evidence="4 5">
    <name type="scientific">Rhodanobacter geophilus</name>
    <dbReference type="NCBI Taxonomy" id="3162488"/>
    <lineage>
        <taxon>Bacteria</taxon>
        <taxon>Pseudomonadati</taxon>
        <taxon>Pseudomonadota</taxon>
        <taxon>Gammaproteobacteria</taxon>
        <taxon>Lysobacterales</taxon>
        <taxon>Rhodanobacteraceae</taxon>
        <taxon>Rhodanobacter</taxon>
    </lineage>
</organism>
<dbReference type="SUPFAM" id="SSF56601">
    <property type="entry name" value="beta-lactamase/transpeptidase-like"/>
    <property type="match status" value="1"/>
</dbReference>
<dbReference type="RefSeq" id="WP_367845578.1">
    <property type="nucleotide sequence ID" value="NZ_JBFOHL010000012.1"/>
</dbReference>
<dbReference type="Gene3D" id="3.40.710.10">
    <property type="entry name" value="DD-peptidase/beta-lactamase superfamily"/>
    <property type="match status" value="2"/>
</dbReference>
<comment type="caution">
    <text evidence="4">The sequence shown here is derived from an EMBL/GenBank/DDBJ whole genome shotgun (WGS) entry which is preliminary data.</text>
</comment>
<evidence type="ECO:0000256" key="3">
    <source>
        <dbReference type="SAM" id="SignalP"/>
    </source>
</evidence>
<dbReference type="Proteomes" id="UP001556170">
    <property type="component" value="Unassembled WGS sequence"/>
</dbReference>
<feature type="signal peptide" evidence="3">
    <location>
        <begin position="1"/>
        <end position="25"/>
    </location>
</feature>
<gene>
    <name evidence="4" type="primary">dacB</name>
    <name evidence="4" type="ORF">ABQJ56_13765</name>
</gene>
<name>A0ABV3QRR8_9GAMM</name>
<dbReference type="PANTHER" id="PTHR30023">
    <property type="entry name" value="D-ALANYL-D-ALANINE CARBOXYPEPTIDASE"/>
    <property type="match status" value="1"/>
</dbReference>
<keyword evidence="4" id="KW-0121">Carboxypeptidase</keyword>
<protein>
    <submittedName>
        <fullName evidence="4">D-alanyl-D-alanine carboxypeptidase/D-alanyl-D-alanine-endopeptidase</fullName>
        <ecNumber evidence="4">3.4.16.4</ecNumber>
    </submittedName>
</protein>
<keyword evidence="5" id="KW-1185">Reference proteome</keyword>
<sequence>MRPAPWITSLPCLLILLCAGLPATAFPVASATAQSQRSLTTQIDAIIRQPRYAAADWGIAVVSLDSGRMLYSHQSGKLFQPASTAKLFTAALTLSTLAADYRIPTRLLSAAPVRHGRLDGPLLLYGMGDPTLGTPGANPAWADDLAGQLAARGIREVRGDLVADDSYFAGPQLGSGWEASDLLGWFAAPASALSVHENIVALTVTPAANAGQPARLSFAPAVATPPLADTLTTAPAHAPDDINLYRAPGDPLLHAFGSIAAGTPPHTYRLAIPSPARQAGEELRAALARHGMRLRGQLRVLHWPERDDALRADAQTLAEVLSPPVAAILAQGLKRSQNLYLQNLLQIDGISAQAAAAGQPDAPTGFLSSEAWGLHALHDLLGRIGIAPSSVLLEEGTGLSRGDLATPEAMVRLLQYLAAQPWAATLRGMLPVAGVDGTLERRMRDGPATDRVQAKTGSMAHVHSLAGYVTTANGQQLAFAILLNNDERGAVEPPASGDIDAIVQLLAGWRGTD</sequence>